<protein>
    <recommendedName>
        <fullName evidence="1">KAP NTPase domain-containing protein</fullName>
    </recommendedName>
</protein>
<evidence type="ECO:0000259" key="1">
    <source>
        <dbReference type="Pfam" id="PF07693"/>
    </source>
</evidence>
<dbReference type="SUPFAM" id="SSF52540">
    <property type="entry name" value="P-loop containing nucleoside triphosphate hydrolases"/>
    <property type="match status" value="1"/>
</dbReference>
<dbReference type="RefSeq" id="WP_078741412.1">
    <property type="nucleotide sequence ID" value="NZ_MSDF01000025.1"/>
</dbReference>
<feature type="domain" description="KAP NTPase" evidence="1">
    <location>
        <begin position="15"/>
        <end position="260"/>
    </location>
</feature>
<gene>
    <name evidence="2" type="ORF">BFW87_19770</name>
</gene>
<dbReference type="Pfam" id="PF07693">
    <property type="entry name" value="KAP_NTPase"/>
    <property type="match status" value="1"/>
</dbReference>
<evidence type="ECO:0000313" key="2">
    <source>
        <dbReference type="EMBL" id="OPA91246.1"/>
    </source>
</evidence>
<dbReference type="Proteomes" id="UP000190965">
    <property type="component" value="Unassembled WGS sequence"/>
</dbReference>
<dbReference type="OrthoDB" id="88903at2"/>
<dbReference type="Gene3D" id="3.40.50.300">
    <property type="entry name" value="P-loop containing nucleotide triphosphate hydrolases"/>
    <property type="match status" value="1"/>
</dbReference>
<dbReference type="AlphaFoldDB" id="A0A1T2YGY9"/>
<dbReference type="EMBL" id="MSDF01000025">
    <property type="protein sequence ID" value="OPA91246.1"/>
    <property type="molecule type" value="Genomic_DNA"/>
</dbReference>
<sequence length="630" mass="72595">MKNKVDLNRHVNDFLEEYFSHPTPPQYAIMLKGAWGSGKTWFTKKAILKLREHNRKELYISLYGINSFTAIEEEFFKQLHPILSSKHMGLAGKLLKGVIKGTIKIDLDEKPAGSANIAIPDIRLPDYLTNTTGLILIFDDLERCSIPINDLLGYINHFVEHQDYKVVIIANEDEILLGLEEDSTHSKQYIKIKEKLIGKTFQIQADLDSAINEFRKDLPPKIKSVLEKNHDTIKQIYTQSKFNNLRHLKQAFWDFARLYNALEAPAQTNEPLITNLLQLHLAFSIEIRHGAMEGRSIPNLRSEYISYASSHTSKNSQPELPTLLKLKDKYTEINFHTLLIEASCWSDMLDNSILDEDKINKDLKNSTYLVSESTPNWIKLWHFHHLSDAEFETLCITVFEELSNATYMEPDQVKHVAGIFISCSEKNIFDKPIDEILEKSKNNIDLLKKTKKLLTTNSLHTELKHNESSYGLQYHALNAPSFLTLNDYIKEKTTEAFNEQLPGEGAELLKLMKKDALKFSHSLSFSNATDTRFLSTPILHFIEPSEFLDTLTSLDRHSLQQACYFLSDRYQTNHYNESLTQELAWLKTLKKQMRIKILNNKGKLTSYILENISTQIDTAITQLSNYQKPH</sequence>
<dbReference type="InterPro" id="IPR027417">
    <property type="entry name" value="P-loop_NTPase"/>
</dbReference>
<evidence type="ECO:0000313" key="3">
    <source>
        <dbReference type="Proteomes" id="UP000190965"/>
    </source>
</evidence>
<proteinExistence type="predicted"/>
<accession>A0A1T2YGY9</accession>
<organism evidence="2 3">
    <name type="scientific">Pseudomonas fluorescens</name>
    <dbReference type="NCBI Taxonomy" id="294"/>
    <lineage>
        <taxon>Bacteria</taxon>
        <taxon>Pseudomonadati</taxon>
        <taxon>Pseudomonadota</taxon>
        <taxon>Gammaproteobacteria</taxon>
        <taxon>Pseudomonadales</taxon>
        <taxon>Pseudomonadaceae</taxon>
        <taxon>Pseudomonas</taxon>
    </lineage>
</organism>
<dbReference type="InterPro" id="IPR011646">
    <property type="entry name" value="KAP_P-loop"/>
</dbReference>
<comment type="caution">
    <text evidence="2">The sequence shown here is derived from an EMBL/GenBank/DDBJ whole genome shotgun (WGS) entry which is preliminary data.</text>
</comment>
<name>A0A1T2YGY9_PSEFL</name>
<reference evidence="2 3" key="1">
    <citation type="submission" date="2016-12" db="EMBL/GenBank/DDBJ databases">
        <title>Draft genome sequences of seven strains of Pseudomonas fluorescens that produce 4-formylaminooxyvinylglycine.</title>
        <authorList>
            <person name="Okrent R.A."/>
            <person name="Manning V.A."/>
            <person name="Trippe K.M."/>
        </authorList>
    </citation>
    <scope>NUCLEOTIDE SEQUENCE [LARGE SCALE GENOMIC DNA]</scope>
    <source>
        <strain evidence="2 3">P5A</strain>
    </source>
</reference>